<dbReference type="Proteomes" id="UP000318052">
    <property type="component" value="Unassembled WGS sequence"/>
</dbReference>
<feature type="domain" description="Activator of Hsp90 ATPase homologue 1/2-like C-terminal" evidence="2">
    <location>
        <begin position="18"/>
        <end position="140"/>
    </location>
</feature>
<dbReference type="EMBL" id="PKLL01000024">
    <property type="protein sequence ID" value="RZE19918.1"/>
    <property type="molecule type" value="Genomic_DNA"/>
</dbReference>
<gene>
    <name evidence="4" type="ORF">C0Q91_20060</name>
    <name evidence="3" type="ORF">C0Q92_19835</name>
    <name evidence="5" type="ORF">FRZ02_24900</name>
</gene>
<dbReference type="CDD" id="cd07814">
    <property type="entry name" value="SRPBCC_CalC_Aha1-like"/>
    <property type="match status" value="1"/>
</dbReference>
<evidence type="ECO:0000313" key="3">
    <source>
        <dbReference type="EMBL" id="RZE19918.1"/>
    </source>
</evidence>
<evidence type="ECO:0000313" key="8">
    <source>
        <dbReference type="Proteomes" id="UP000318052"/>
    </source>
</evidence>
<dbReference type="AlphaFoldDB" id="A0A7D6FQU9"/>
<dbReference type="KEGG" id="salb:XNR_3782"/>
<dbReference type="EMBL" id="PKLK01000024">
    <property type="protein sequence ID" value="RZE37288.1"/>
    <property type="molecule type" value="Genomic_DNA"/>
</dbReference>
<dbReference type="RefSeq" id="WP_015507727.1">
    <property type="nucleotide sequence ID" value="NC_020990.1"/>
</dbReference>
<protein>
    <submittedName>
        <fullName evidence="3">SRPBCC domain-containing protein</fullName>
    </submittedName>
</protein>
<reference evidence="5" key="3">
    <citation type="submission" date="2019-07" db="EMBL/GenBank/DDBJ databases">
        <authorList>
            <person name="Pylro V."/>
            <person name="Dias A."/>
            <person name="Andreote F."/>
            <person name="Varani A."/>
            <person name="Andreote C."/>
            <person name="Bernardo E."/>
            <person name="Martins T."/>
        </authorList>
    </citation>
    <scope>NUCLEOTIDE SEQUENCE</scope>
    <source>
        <strain evidence="5">77</strain>
    </source>
</reference>
<sequence length="141" mass="15107">MNAHTTTGFPYRVSRVMDATAARAWEAYTTAAEWQAWFGAEEGSAELDVRVGGRWKCVLLGPDGGRYPLGGTFLEVEEGRRLVLSMAVPGAPDEVMGVTFEEAGGGVEVTIDQTNATAEECARAREGSTMILANLAAHVER</sequence>
<dbReference type="Proteomes" id="UP000292095">
    <property type="component" value="Unassembled WGS sequence"/>
</dbReference>
<evidence type="ECO:0000313" key="4">
    <source>
        <dbReference type="EMBL" id="RZE37288.1"/>
    </source>
</evidence>
<dbReference type="Gene3D" id="3.30.530.20">
    <property type="match status" value="1"/>
</dbReference>
<comment type="similarity">
    <text evidence="1">Belongs to the AHA1 family.</text>
</comment>
<dbReference type="Pfam" id="PF08327">
    <property type="entry name" value="AHSA1"/>
    <property type="match status" value="1"/>
</dbReference>
<comment type="caution">
    <text evidence="3">The sequence shown here is derived from an EMBL/GenBank/DDBJ whole genome shotgun (WGS) entry which is preliminary data.</text>
</comment>
<dbReference type="InterPro" id="IPR023393">
    <property type="entry name" value="START-like_dom_sf"/>
</dbReference>
<dbReference type="SUPFAM" id="SSF55961">
    <property type="entry name" value="Bet v1-like"/>
    <property type="match status" value="1"/>
</dbReference>
<dbReference type="Proteomes" id="UP000292693">
    <property type="component" value="Unassembled WGS sequence"/>
</dbReference>
<reference evidence="5" key="2">
    <citation type="journal article" date="2019" name="Microbiol. Resour. Announc.">
        <title>Draft Genomic Sequences of Streptomyces misionensis and Streptomyces albidoflavus, bacteria applied for phytopathogen biocontrol.</title>
        <authorList>
            <person name="Pylro V."/>
            <person name="Dias A."/>
            <person name="Andreote F."/>
            <person name="Varani A."/>
            <person name="Andreote C."/>
            <person name="Bernardo E."/>
            <person name="Martins T."/>
        </authorList>
    </citation>
    <scope>NUCLEOTIDE SEQUENCE</scope>
    <source>
        <strain evidence="5">77</strain>
    </source>
</reference>
<dbReference type="EMBL" id="VOGX01000054">
    <property type="protein sequence ID" value="TWV19909.1"/>
    <property type="molecule type" value="Genomic_DNA"/>
</dbReference>
<keyword evidence="8" id="KW-1185">Reference proteome</keyword>
<proteinExistence type="inferred from homology"/>
<evidence type="ECO:0000313" key="5">
    <source>
        <dbReference type="EMBL" id="TWV19909.1"/>
    </source>
</evidence>
<organism evidence="3 7">
    <name type="scientific">Streptomyces albidoflavus</name>
    <dbReference type="NCBI Taxonomy" id="1886"/>
    <lineage>
        <taxon>Bacteria</taxon>
        <taxon>Bacillati</taxon>
        <taxon>Actinomycetota</taxon>
        <taxon>Actinomycetes</taxon>
        <taxon>Kitasatosporales</taxon>
        <taxon>Streptomycetaceae</taxon>
        <taxon>Streptomyces</taxon>
        <taxon>Streptomyces albidoflavus group</taxon>
    </lineage>
</organism>
<evidence type="ECO:0000313" key="6">
    <source>
        <dbReference type="Proteomes" id="UP000292095"/>
    </source>
</evidence>
<reference evidence="6 7" key="1">
    <citation type="submission" date="2017-12" db="EMBL/GenBank/DDBJ databases">
        <title>Population genomics insights into the ecological differentiation and adaptive evolution in streptomycetes.</title>
        <authorList>
            <person name="Li Y."/>
            <person name="Huang Y."/>
        </authorList>
    </citation>
    <scope>NUCLEOTIDE SEQUENCE [LARGE SCALE GENOMIC DNA]</scope>
    <source>
        <strain evidence="4 6">FXJ.2339</strain>
        <strain evidence="3 7">NBRC 100770</strain>
    </source>
</reference>
<accession>A0A7D6FQU9</accession>
<name>A0A7D6FQU9_9ACTN</name>
<evidence type="ECO:0000259" key="2">
    <source>
        <dbReference type="Pfam" id="PF08327"/>
    </source>
</evidence>
<dbReference type="InterPro" id="IPR013538">
    <property type="entry name" value="ASHA1/2-like_C"/>
</dbReference>
<evidence type="ECO:0000256" key="1">
    <source>
        <dbReference type="ARBA" id="ARBA00006817"/>
    </source>
</evidence>
<evidence type="ECO:0000313" key="7">
    <source>
        <dbReference type="Proteomes" id="UP000292693"/>
    </source>
</evidence>